<dbReference type="InterPro" id="IPR018846">
    <property type="entry name" value="Beta-prop_RSE1/DDB1/CPSF1_1st"/>
</dbReference>
<feature type="region of interest" description="Disordered" evidence="3">
    <location>
        <begin position="199"/>
        <end position="226"/>
    </location>
</feature>
<keyword evidence="7" id="KW-1185">Reference proteome</keyword>
<dbReference type="PANTHER" id="PTHR10644">
    <property type="entry name" value="DNA REPAIR/RNA PROCESSING CPSF FAMILY"/>
    <property type="match status" value="1"/>
</dbReference>
<dbReference type="OMA" id="LFYGYKN"/>
<gene>
    <name evidence="6" type="ORF">PGO_082120</name>
</gene>
<feature type="domain" description="RSE1/DDB1/CPSF1 C-terminal" evidence="4">
    <location>
        <begin position="2378"/>
        <end position="2479"/>
    </location>
</feature>
<feature type="domain" description="RSE1/DDB1/CPSF1 first beta-propeller" evidence="5">
    <location>
        <begin position="15"/>
        <end position="184"/>
    </location>
</feature>
<name>A0A1Y1JDT3_PLAGO</name>
<feature type="domain" description="RSE1/DDB1/CPSF1 C-terminal" evidence="4">
    <location>
        <begin position="2501"/>
        <end position="2708"/>
    </location>
</feature>
<feature type="region of interest" description="Disordered" evidence="3">
    <location>
        <begin position="2025"/>
        <end position="2047"/>
    </location>
</feature>
<comment type="subcellular location">
    <subcellularLocation>
        <location evidence="1">Nucleus</location>
    </subcellularLocation>
</comment>
<feature type="compositionally biased region" description="Polar residues" evidence="3">
    <location>
        <begin position="1902"/>
        <end position="1926"/>
    </location>
</feature>
<dbReference type="GO" id="GO:0005634">
    <property type="term" value="C:nucleus"/>
    <property type="evidence" value="ECO:0007669"/>
    <property type="project" value="UniProtKB-SubCell"/>
</dbReference>
<evidence type="ECO:0000313" key="6">
    <source>
        <dbReference type="EMBL" id="GAW80646.1"/>
    </source>
</evidence>
<evidence type="ECO:0000259" key="5">
    <source>
        <dbReference type="Pfam" id="PF10433"/>
    </source>
</evidence>
<dbReference type="EMBL" id="BDQF01000009">
    <property type="protein sequence ID" value="GAW80646.1"/>
    <property type="molecule type" value="Genomic_DNA"/>
</dbReference>
<feature type="region of interest" description="Disordered" evidence="3">
    <location>
        <begin position="1133"/>
        <end position="1155"/>
    </location>
</feature>
<dbReference type="Proteomes" id="UP000195521">
    <property type="component" value="Unassembled WGS sequence"/>
</dbReference>
<dbReference type="GeneID" id="39747361"/>
<feature type="compositionally biased region" description="Basic and acidic residues" evidence="3">
    <location>
        <begin position="2025"/>
        <end position="2040"/>
    </location>
</feature>
<feature type="compositionally biased region" description="Basic and acidic residues" evidence="3">
    <location>
        <begin position="1133"/>
        <end position="1147"/>
    </location>
</feature>
<comment type="caution">
    <text evidence="6">The sequence shown here is derived from an EMBL/GenBank/DDBJ whole genome shotgun (WGS) entry which is preliminary data.</text>
</comment>
<feature type="compositionally biased region" description="Polar residues" evidence="3">
    <location>
        <begin position="806"/>
        <end position="826"/>
    </location>
</feature>
<dbReference type="OrthoDB" id="6109at2759"/>
<evidence type="ECO:0000256" key="2">
    <source>
        <dbReference type="ARBA" id="ARBA00023242"/>
    </source>
</evidence>
<feature type="compositionally biased region" description="Low complexity" evidence="3">
    <location>
        <begin position="1876"/>
        <end position="1898"/>
    </location>
</feature>
<dbReference type="Gene3D" id="2.130.10.10">
    <property type="entry name" value="YVTN repeat-like/Quinoprotein amine dehydrogenase"/>
    <property type="match status" value="5"/>
</dbReference>
<evidence type="ECO:0000313" key="7">
    <source>
        <dbReference type="Proteomes" id="UP000195521"/>
    </source>
</evidence>
<feature type="region of interest" description="Disordered" evidence="3">
    <location>
        <begin position="2085"/>
        <end position="2116"/>
    </location>
</feature>
<feature type="compositionally biased region" description="Low complexity" evidence="3">
    <location>
        <begin position="203"/>
        <end position="213"/>
    </location>
</feature>
<feature type="region of interest" description="Disordered" evidence="3">
    <location>
        <begin position="387"/>
        <end position="418"/>
    </location>
</feature>
<feature type="region of interest" description="Disordered" evidence="3">
    <location>
        <begin position="806"/>
        <end position="833"/>
    </location>
</feature>
<protein>
    <submittedName>
        <fullName evidence="6">Uncharacterized protein</fullName>
    </submittedName>
</protein>
<feature type="compositionally biased region" description="Basic and acidic residues" evidence="3">
    <location>
        <begin position="1854"/>
        <end position="1871"/>
    </location>
</feature>
<evidence type="ECO:0000259" key="4">
    <source>
        <dbReference type="Pfam" id="PF03178"/>
    </source>
</evidence>
<proteinExistence type="predicted"/>
<feature type="compositionally biased region" description="Low complexity" evidence="3">
    <location>
        <begin position="2092"/>
        <end position="2113"/>
    </location>
</feature>
<dbReference type="GO" id="GO:0003676">
    <property type="term" value="F:nucleic acid binding"/>
    <property type="evidence" value="ECO:0007669"/>
    <property type="project" value="InterPro"/>
</dbReference>
<sequence length="2750" mass="317787">MSVYHYYNNVIPSKSIRTAICTNLKGNKKKYLLYACNNYLNVCAVDKDGHTSDYSKHAVFSEILELREYIPEKLVDTGKRENIKSYIFLLTRKYNLLLLQFDVKLNDFVTISQVNLQELNGLHVEEDITLLLDDRNRTILFYGYKNILKYVHLDYNDFFNLSHIYTLRLDEGLIIDIIFLKFQHRKTETVFDTSECSTRISTNGNAHGGNNNNPWKDDDENNKTVPPLQSVKRQSIDSFDKAVTKLNANDVVHRNSKDSKIDYLDMDLPNPDMKEEKNGTNQESSKCNNKSGPHVQYTTIERVKKHYADNTTMHNYGSFINSPYQRSETNGTSNVRMEKEMFESTTRMEKKMEEEKLKITNLIENIPKCADNKTAWNSITKGESSNICLDKNLSNSNKTGKKNSSHENPQKGKKKKNKSKISATICVLYDAKKKDSRSYERYIRLIRLYSMSDDKRISALSDVSTPLNPRRNNEFCDDGNAKNNVQAYHHNNNDDDDDANFRNVKNEKKEGMKYINLMYYKPIIVDSSINKLLCIAKNKLMLIGFQFISYINLEIDQDKNFFLSSELRTIRCIEHISRNKFIMADDYGDLFILTCILGSNPSSFRRRSECINDNIIDEFIFKGLPSSLGVVPSSSSSSIGGGQSLSSEISRKIENDNNGINSITLQFIGTCSRSNVVVSIFPDIIFLGSQVSDSYLLKMHNYPTYEYDDYTPVEPSTCSTFNSSYFYHRDNRGNSITGDENSNDENNNNCMLKQFHSDTKRGADEYIINNGIDYVENRSSITKKRNFLQENYPYAEEITRTNEFTYHNDRGTNSIDMQHHASTSRSNYKDGQYNNKHSDAQITNSSRQISHLCDENMYQYQSECISGKSFNDGNVEEKKRVVIESHATSIKNNPFACTHIDTYRDSQTYTAERGEDKVHNFHLRNSLKEKKKKFYIEILSVIQNMGPILDFCVIKNKNDEKEIITCNSYGRTGCISIIRNGLKTNIISKLNFSKITNMFVVKYVIHLKKKNKQKGKSTIDEKLSNNDVMQKSEINNNHEQSLLQNNISNPLVEEKGKKSLQFQVFAQLNDKKNVEIKDINLSFLNKYYFQNEKEIDVLNYANFIYFHIFIICVTYGYQTKVIGVCREEGAGESREKRDKRNLQKEYSTDSMGNVGSRCNEKKKHHHCDTVSPKVTSCENFTNDHPFNIDDRGQRKKQNEIFLCEYKNTDVDLLSNTIYFNVLKNFPYLIQVTNNHVKLLCCLSLKLVYDLKMDYIFKFCVYNDYLYIYCDNGIQIYAVEEKYLQLLYNHKCDRTITSMVVYKSLMACAFNNREVALINIDVSCLDRMRVSKSCSRGDKIPNDAIQVDMVRSEDRIRDLESIRGTDENPFVNTKKQRIFTQASSYQPALSTLVFITDVEVLELNDNVYLFIGLSNGEVESFLLCADNRNDSGTQRRVRDDTFLTSFSAGSYSKGKNLDRGASHSESGTSEERNSDAESTQMWKLFQNENGKNQVARMDGRKNGGIENTHRIRGHADNDNIFKLHKFYLKKKEEILKLLYKDDILKTGKKPAFSYKIKITDDMEKEKYVKKCKRGLIKYLSESHSNILQYFNFSKCVFTNVHDLHKACMKNEDEEIVMSSNLFNNVNIQSDTFVSMENILQGEHTKYLKDCNSEIHGKPLEESSCRTIKQTNTHTIYNNMQMPHECATNLSAYKDRDDWDKNVRLSSSHGRWKNCEKLSHFSDEIGDTNVDVENSLDELHEVASFSAQDYENDYEKDKIANVPFRRANINSHLHARDGKFGKEINLNRKKTKYFFHFFQIYGSSSEESSDSDIVNFDVFKKLDAKVEEKRRAGSPTRSSSSSHRERKLKRGRKRGREGGREGRKEGGKEERRGRNGKSGRSSSDSSSSNASGGSRNGGLRRSVEQGSDTQFPSKNILPSSNICDNSLNPYPSRRLSNLNEETTSEIHISDPFPDNGGKSIHGEEEKGEIDKMYNGIDKMRKGTIEKKERGNQAEATCIQRIVKKEENSEKDKIKELNMKQKKSYIRLKHERDSQESHDEMTKKKSKRSYNSIYDEDGKIIEHDLPEIKEVDVDGMCVREDSPLGRVEKWKNQLSRSDPSRSNPSRSDPSRSNPSRIDLRREKEHLNDIFQKKVEEQCGNIYVRENYVGSGKYSNFDENEEFSSDASICFNNLNNILFDEKKYIKRYVIRSKKILLTNKRRINVCTKGPIKFKKFLKVFSEKNKIDVNLTNVVKKYNFLFVCCDNPIIIYSNLKKKICLSKLSIKNIYQVDIFNDFNYLNPFHNFSAFKKINQNNFYFICFDGFKIFISHLNEIKKNFLQKIPFHRTVEKIAYHEDTGLLVAACPVEEKHKTNQMMKQILCFFDPFQNSFKYTYVIPSKFSVSSICIYEIQKKSNTNKVYKTNETTQVNTFICVGTANNNERITEPSSGHIYIFIAKKMINLFEIKHIYTYNVNCGGITHLKQFHEKLIAAVNNTVVIFDISNFLTNMEKYINNSGKTMKTENKDDVVEVASFTPSSWIMSLDVLENYIIVGDIMTSVTLLSYDFEKALLTEVCRDYSNVWCTSVCALSKNHFLVSDMESNFLVLQKSNVRYNDEDSFKLSMVSQFNHGSVVNKMFPVSLTNLFDEEENRSGILQKEKSILCASSEGSISAIIPFSNFANFKRTLCIEIALNDNVSSIGNLSHSSYREYKVNSLSKSCKGVIDGELFKMFFYMPFEKQFKTYIYAKWIARKLNCRLGNFERFMLDIENLCTLM</sequence>
<feature type="region of interest" description="Disordered" evidence="3">
    <location>
        <begin position="262"/>
        <end position="293"/>
    </location>
</feature>
<feature type="region of interest" description="Disordered" evidence="3">
    <location>
        <begin position="1824"/>
        <end position="1926"/>
    </location>
</feature>
<feature type="compositionally biased region" description="Polar residues" evidence="3">
    <location>
        <begin position="279"/>
        <end position="293"/>
    </location>
</feature>
<dbReference type="Pfam" id="PF03178">
    <property type="entry name" value="CPSF_A"/>
    <property type="match status" value="2"/>
</dbReference>
<keyword evidence="2" id="KW-0539">Nucleus</keyword>
<feature type="compositionally biased region" description="Basic residues" evidence="3">
    <location>
        <begin position="1842"/>
        <end position="1853"/>
    </location>
</feature>
<feature type="compositionally biased region" description="Basic and acidic residues" evidence="3">
    <location>
        <begin position="1958"/>
        <end position="1972"/>
    </location>
</feature>
<dbReference type="RefSeq" id="XP_028543235.1">
    <property type="nucleotide sequence ID" value="XM_028687434.1"/>
</dbReference>
<evidence type="ECO:0000256" key="1">
    <source>
        <dbReference type="ARBA" id="ARBA00004123"/>
    </source>
</evidence>
<dbReference type="Gene3D" id="1.10.150.910">
    <property type="match status" value="1"/>
</dbReference>
<accession>A0A1Y1JDT3</accession>
<dbReference type="InterPro" id="IPR015943">
    <property type="entry name" value="WD40/YVTN_repeat-like_dom_sf"/>
</dbReference>
<feature type="region of interest" description="Disordered" evidence="3">
    <location>
        <begin position="1453"/>
        <end position="1477"/>
    </location>
</feature>
<dbReference type="InterPro" id="IPR050358">
    <property type="entry name" value="RSE1/DDB1/CFT1"/>
</dbReference>
<evidence type="ECO:0000256" key="3">
    <source>
        <dbReference type="SAM" id="MobiDB-lite"/>
    </source>
</evidence>
<reference evidence="7" key="1">
    <citation type="submission" date="2017-04" db="EMBL/GenBank/DDBJ databases">
        <title>Plasmodium gonderi genome.</title>
        <authorList>
            <person name="Arisue N."/>
            <person name="Honma H."/>
            <person name="Kawai S."/>
            <person name="Tougan T."/>
            <person name="Tanabe K."/>
            <person name="Horii T."/>
        </authorList>
    </citation>
    <scope>NUCLEOTIDE SEQUENCE [LARGE SCALE GENOMIC DNA]</scope>
    <source>
        <strain evidence="7">ATCC 30045</strain>
    </source>
</reference>
<dbReference type="InterPro" id="IPR004871">
    <property type="entry name" value="RSE1/DDB1/CPSF1_C"/>
</dbReference>
<feature type="region of interest" description="Disordered" evidence="3">
    <location>
        <begin position="1939"/>
        <end position="1972"/>
    </location>
</feature>
<dbReference type="Pfam" id="PF10433">
    <property type="entry name" value="Beta-prop_RSE1_1st"/>
    <property type="match status" value="1"/>
</dbReference>
<organism evidence="6 7">
    <name type="scientific">Plasmodium gonderi</name>
    <dbReference type="NCBI Taxonomy" id="77519"/>
    <lineage>
        <taxon>Eukaryota</taxon>
        <taxon>Sar</taxon>
        <taxon>Alveolata</taxon>
        <taxon>Apicomplexa</taxon>
        <taxon>Aconoidasida</taxon>
        <taxon>Haemosporida</taxon>
        <taxon>Plasmodiidae</taxon>
        <taxon>Plasmodium</taxon>
        <taxon>Plasmodium (Plasmodium)</taxon>
    </lineage>
</organism>